<dbReference type="EMBL" id="MFQK01000005">
    <property type="protein sequence ID" value="OGH81306.1"/>
    <property type="molecule type" value="Genomic_DNA"/>
</dbReference>
<organism evidence="2 3">
    <name type="scientific">Candidatus Magasanikbacteria bacterium RIFCSPLOWO2_02_FULL_44_11</name>
    <dbReference type="NCBI Taxonomy" id="1798689"/>
    <lineage>
        <taxon>Bacteria</taxon>
        <taxon>Candidatus Magasanikiibacteriota</taxon>
    </lineage>
</organism>
<evidence type="ECO:0000313" key="2">
    <source>
        <dbReference type="EMBL" id="OGH81306.1"/>
    </source>
</evidence>
<name>A0A1F6NBI7_9BACT</name>
<feature type="transmembrane region" description="Helical" evidence="1">
    <location>
        <begin position="18"/>
        <end position="37"/>
    </location>
</feature>
<evidence type="ECO:0000313" key="3">
    <source>
        <dbReference type="Proteomes" id="UP000178726"/>
    </source>
</evidence>
<comment type="caution">
    <text evidence="2">The sequence shown here is derived from an EMBL/GenBank/DDBJ whole genome shotgun (WGS) entry which is preliminary data.</text>
</comment>
<keyword evidence="1" id="KW-0812">Transmembrane</keyword>
<evidence type="ECO:0000256" key="1">
    <source>
        <dbReference type="SAM" id="Phobius"/>
    </source>
</evidence>
<keyword evidence="1" id="KW-0472">Membrane</keyword>
<dbReference type="Proteomes" id="UP000178726">
    <property type="component" value="Unassembled WGS sequence"/>
</dbReference>
<reference evidence="2 3" key="1">
    <citation type="journal article" date="2016" name="Nat. Commun.">
        <title>Thousands of microbial genomes shed light on interconnected biogeochemical processes in an aquifer system.</title>
        <authorList>
            <person name="Anantharaman K."/>
            <person name="Brown C.T."/>
            <person name="Hug L.A."/>
            <person name="Sharon I."/>
            <person name="Castelle C.J."/>
            <person name="Probst A.J."/>
            <person name="Thomas B.C."/>
            <person name="Singh A."/>
            <person name="Wilkins M.J."/>
            <person name="Karaoz U."/>
            <person name="Brodie E.L."/>
            <person name="Williams K.H."/>
            <person name="Hubbard S.S."/>
            <person name="Banfield J.F."/>
        </authorList>
    </citation>
    <scope>NUCLEOTIDE SEQUENCE [LARGE SCALE GENOMIC DNA]</scope>
</reference>
<keyword evidence="1" id="KW-1133">Transmembrane helix</keyword>
<gene>
    <name evidence="2" type="ORF">A3I29_02865</name>
</gene>
<protein>
    <submittedName>
        <fullName evidence="2">Uncharacterized protein</fullName>
    </submittedName>
</protein>
<accession>A0A1F6NBI7</accession>
<sequence>MATQEETVPTEKKYKLKVFEAISSLVVIGFVGVFDLLQHFSSRPFDDGQLELLADVPLEHQALFSKLWQAKDEEDLARAMNDCRKAHLPSELYKEFVPGTWAYGRH</sequence>
<dbReference type="AlphaFoldDB" id="A0A1F6NBI7"/>
<proteinExistence type="predicted"/>